<reference evidence="2 3" key="1">
    <citation type="submission" date="2014-08" db="EMBL/GenBank/DDBJ databases">
        <title>Complete genome sequence of Corynebacterium phocae M408/89/1(T)(=DSM 44612(T)), isolated from the common seal (Phoca vitulina).</title>
        <authorList>
            <person name="Ruckert C."/>
            <person name="Albersmeier A."/>
            <person name="Winkler A."/>
            <person name="Kalinowski J."/>
        </authorList>
    </citation>
    <scope>NUCLEOTIDE SEQUENCE [LARGE SCALE GENOMIC DNA]</scope>
    <source>
        <strain evidence="2 3">M408/89/1</strain>
    </source>
</reference>
<proteinExistence type="predicted"/>
<evidence type="ECO:0000313" key="3">
    <source>
        <dbReference type="Proteomes" id="UP000185491"/>
    </source>
</evidence>
<dbReference type="KEGG" id="cpho:CPHO_03715"/>
<gene>
    <name evidence="2" type="ORF">CPHO_03715</name>
</gene>
<organism evidence="2 3">
    <name type="scientific">Corynebacterium phocae</name>
    <dbReference type="NCBI Taxonomy" id="161895"/>
    <lineage>
        <taxon>Bacteria</taxon>
        <taxon>Bacillati</taxon>
        <taxon>Actinomycetota</taxon>
        <taxon>Actinomycetes</taxon>
        <taxon>Mycobacteriales</taxon>
        <taxon>Corynebacteriaceae</taxon>
        <taxon>Corynebacterium</taxon>
    </lineage>
</organism>
<feature type="compositionally biased region" description="Basic residues" evidence="1">
    <location>
        <begin position="340"/>
        <end position="355"/>
    </location>
</feature>
<dbReference type="RefSeq" id="WP_075733317.1">
    <property type="nucleotide sequence ID" value="NZ_CP009249.1"/>
</dbReference>
<protein>
    <recommendedName>
        <fullName evidence="4">EcsC family protein</fullName>
    </recommendedName>
</protein>
<keyword evidence="3" id="KW-1185">Reference proteome</keyword>
<accession>A0A1L7D2E5</accession>
<dbReference type="OrthoDB" id="306887at2"/>
<evidence type="ECO:0000313" key="2">
    <source>
        <dbReference type="EMBL" id="APT92141.1"/>
    </source>
</evidence>
<dbReference type="Proteomes" id="UP000185491">
    <property type="component" value="Chromosome"/>
</dbReference>
<evidence type="ECO:0008006" key="4">
    <source>
        <dbReference type="Google" id="ProtNLM"/>
    </source>
</evidence>
<feature type="region of interest" description="Disordered" evidence="1">
    <location>
        <begin position="1"/>
        <end position="50"/>
    </location>
</feature>
<dbReference type="EMBL" id="CP009249">
    <property type="protein sequence ID" value="APT92141.1"/>
    <property type="molecule type" value="Genomic_DNA"/>
</dbReference>
<evidence type="ECO:0000256" key="1">
    <source>
        <dbReference type="SAM" id="MobiDB-lite"/>
    </source>
</evidence>
<name>A0A1L7D2E5_9CORY</name>
<sequence length="355" mass="38683">MASTEKDPSNAPDVNPQLAAEPSPDFEGIADKDAQWEEPGEGSEGDPGRDNLAYARTFLQHTLRFKKARIDREQFLRAELRKRGCSDARIAKAISSTPLEAGVSLATLDEIAQDAADFEIKKSSAISLGSGLPGGLALFVSVPADITQQYIFNFRIMQKVAYAYGWQSFLEDSKDVDDETLNTMLMFLSVMLGITGANRALGQFLLNTVGPAVGKKITNTALMKTVWYPVLKRTLRYVGVQITKNSLGKAVTKAIPVAGGVVSGGLTFVSLKQQSARIIEQLRELPPPGMDAEEYTRLKAQAEDFEQDSEEKQSRLVGSVKKASAAIQEGSAGVTDKARGIRNRWSKRSKDHPES</sequence>
<dbReference type="AlphaFoldDB" id="A0A1L7D2E5"/>
<feature type="region of interest" description="Disordered" evidence="1">
    <location>
        <begin position="301"/>
        <end position="355"/>
    </location>
</feature>